<feature type="chain" id="PRO_5036149129" evidence="1">
    <location>
        <begin position="28"/>
        <end position="114"/>
    </location>
</feature>
<gene>
    <name evidence="4" type="ORF">FNX44_022915</name>
    <name evidence="2" type="ORF">H3146_22590</name>
    <name evidence="3" type="ORF">H3147_25045</name>
</gene>
<feature type="signal peptide" evidence="1">
    <location>
        <begin position="1"/>
        <end position="27"/>
    </location>
</feature>
<evidence type="ECO:0000313" key="7">
    <source>
        <dbReference type="Proteomes" id="UP000525686"/>
    </source>
</evidence>
<dbReference type="AlphaFoldDB" id="A0A5P0Z027"/>
<protein>
    <submittedName>
        <fullName evidence="4">Uncharacterized protein</fullName>
    </submittedName>
</protein>
<reference evidence="2" key="3">
    <citation type="journal article" name="Syst. Appl. Microbiol.">
        <title>Streptomyces alkaliterrae sp. nov., isolated from an alkaline soil, and emended descriptions of Streptomyces alkaliphilus, Streptomyces calidiresistens and Streptomyces durbertensis.</title>
        <authorList>
            <person name="Swiecimska M."/>
            <person name="Golinska P."/>
            <person name="Nouioui I."/>
            <person name="Wypij M."/>
            <person name="Rai M."/>
            <person name="Sangal V."/>
            <person name="Goodfellow M."/>
        </authorList>
    </citation>
    <scope>NUCLEOTIDE SEQUENCE</scope>
    <source>
        <strain evidence="2">OF3</strain>
        <strain evidence="3">OF8</strain>
    </source>
</reference>
<name>A0A5P0Z027_9ACTN</name>
<accession>A0A5P0Z027</accession>
<proteinExistence type="predicted"/>
<keyword evidence="5" id="KW-1185">Reference proteome</keyword>
<comment type="caution">
    <text evidence="4">The sequence shown here is derived from an EMBL/GenBank/DDBJ whole genome shotgun (WGS) entry which is preliminary data.</text>
</comment>
<keyword evidence="1" id="KW-0732">Signal</keyword>
<dbReference type="Proteomes" id="UP000320857">
    <property type="component" value="Unassembled WGS sequence"/>
</dbReference>
<dbReference type="EMBL" id="VJYK02000329">
    <property type="protein sequence ID" value="MQS04669.1"/>
    <property type="molecule type" value="Genomic_DNA"/>
</dbReference>
<sequence>MRKTASLAFSALMLGSLMGVSSGSASAAPQAAQPAATTQNVSASAECVKALDWYTKRSSRYVKVKNSCARTACFSVSIPWRKDPTFSIAANTTKEFRYGGALWRKGTGIKNKSC</sequence>
<reference evidence="4 5" key="1">
    <citation type="submission" date="2019-10" db="EMBL/GenBank/DDBJ databases">
        <title>Streptomyces sp. nov., a novel actinobacterium isolated from alkaline environment.</title>
        <authorList>
            <person name="Golinska P."/>
        </authorList>
    </citation>
    <scope>NUCLEOTIDE SEQUENCE [LARGE SCALE GENOMIC DNA]</scope>
    <source>
        <strain evidence="4 5">OF1</strain>
    </source>
</reference>
<evidence type="ECO:0000256" key="1">
    <source>
        <dbReference type="SAM" id="SignalP"/>
    </source>
</evidence>
<organism evidence="4 5">
    <name type="scientific">Streptomyces alkaliterrae</name>
    <dbReference type="NCBI Taxonomy" id="2213162"/>
    <lineage>
        <taxon>Bacteria</taxon>
        <taxon>Bacillati</taxon>
        <taxon>Actinomycetota</taxon>
        <taxon>Actinomycetes</taxon>
        <taxon>Kitasatosporales</taxon>
        <taxon>Streptomycetaceae</taxon>
        <taxon>Streptomyces</taxon>
    </lineage>
</organism>
<evidence type="ECO:0000313" key="6">
    <source>
        <dbReference type="Proteomes" id="UP000517765"/>
    </source>
</evidence>
<evidence type="ECO:0000313" key="5">
    <source>
        <dbReference type="Proteomes" id="UP000320857"/>
    </source>
</evidence>
<evidence type="ECO:0000313" key="4">
    <source>
        <dbReference type="EMBL" id="MQS04669.1"/>
    </source>
</evidence>
<dbReference type="Proteomes" id="UP000525686">
    <property type="component" value="Unassembled WGS sequence"/>
</dbReference>
<dbReference type="EMBL" id="JABJXA010000248">
    <property type="protein sequence ID" value="MBB1262047.1"/>
    <property type="molecule type" value="Genomic_DNA"/>
</dbReference>
<dbReference type="RefSeq" id="WP_143650671.1">
    <property type="nucleotide sequence ID" value="NZ_JABJWZ010000298.1"/>
</dbReference>
<dbReference type="OrthoDB" id="4299830at2"/>
<evidence type="ECO:0000313" key="3">
    <source>
        <dbReference type="EMBL" id="MBB1262047.1"/>
    </source>
</evidence>
<reference evidence="6 7" key="2">
    <citation type="submission" date="2020-05" db="EMBL/GenBank/DDBJ databases">
        <title>Classification of alakaliphilic streptomycetes isolated from an alkaline soil next to Lonar Crater, India and a proposal for the recognition of Streptomyces alkaliterrae sp. nov.</title>
        <authorList>
            <person name="Golinska P."/>
        </authorList>
    </citation>
    <scope>NUCLEOTIDE SEQUENCE [LARGE SCALE GENOMIC DNA]</scope>
    <source>
        <strain evidence="7">OF3</strain>
        <strain evidence="6">OF8</strain>
    </source>
</reference>
<evidence type="ECO:0000313" key="2">
    <source>
        <dbReference type="EMBL" id="MBB1256124.1"/>
    </source>
</evidence>
<dbReference type="EMBL" id="JABJWZ010000298">
    <property type="protein sequence ID" value="MBB1256124.1"/>
    <property type="molecule type" value="Genomic_DNA"/>
</dbReference>
<dbReference type="Proteomes" id="UP000517765">
    <property type="component" value="Unassembled WGS sequence"/>
</dbReference>